<dbReference type="EMBL" id="APDY01000068">
    <property type="protein sequence ID" value="EMH27445.1"/>
    <property type="molecule type" value="Genomic_DNA"/>
</dbReference>
<dbReference type="AlphaFoldDB" id="M3Q723"/>
<evidence type="ECO:0000313" key="2">
    <source>
        <dbReference type="Proteomes" id="UP000011872"/>
    </source>
</evidence>
<protein>
    <submittedName>
        <fullName evidence="1">Uncharacterized protein</fullName>
    </submittedName>
</protein>
<dbReference type="Proteomes" id="UP000011872">
    <property type="component" value="Unassembled WGS sequence"/>
</dbReference>
<sequence>MKIKLTLKTPLKTPYQGNKVTTIGALFTKKKKTGFHRGLALNFGVFKSAFWHF</sequence>
<reference evidence="1 2" key="1">
    <citation type="submission" date="2012-12" db="EMBL/GenBank/DDBJ databases">
        <authorList>
            <person name="Weinstock G."/>
            <person name="Sodergren E."/>
            <person name="Lobos E.A."/>
            <person name="Fulton L."/>
            <person name="Fulton R."/>
            <person name="Courtney L."/>
            <person name="Fronick C."/>
            <person name="O'Laughlin M."/>
            <person name="Godfrey J."/>
            <person name="Wilson R.M."/>
            <person name="Miner T."/>
            <person name="Farmer C."/>
            <person name="Delehaunty K."/>
            <person name="Cordes M."/>
            <person name="Minx P."/>
            <person name="Tomlinson C."/>
            <person name="Chen J."/>
            <person name="Wollam A."/>
            <person name="Pepin K.H."/>
            <person name="Bhonagiri V."/>
            <person name="Zhang X."/>
            <person name="Suruliraj S."/>
            <person name="Antonio M."/>
            <person name="Secka O."/>
            <person name="Thomas J."/>
            <person name="Warren W."/>
            <person name="Mitreva M."/>
            <person name="Mardis E.R."/>
            <person name="Wilson R.K."/>
        </authorList>
    </citation>
    <scope>NUCLEOTIDE SEQUENCE [LARGE SCALE GENOMIC DNA]</scope>
    <source>
        <strain evidence="1 2">GAM265BSii</strain>
    </source>
</reference>
<proteinExistence type="predicted"/>
<comment type="caution">
    <text evidence="1">The sequence shown here is derived from an EMBL/GenBank/DDBJ whole genome shotgun (WGS) entry which is preliminary data.</text>
</comment>
<dbReference type="PATRIC" id="fig|1159049.3.peg.1269"/>
<name>M3Q723_HELPX</name>
<evidence type="ECO:0000313" key="1">
    <source>
        <dbReference type="EMBL" id="EMH27445.1"/>
    </source>
</evidence>
<dbReference type="HOGENOM" id="CLU_207143_0_0_7"/>
<organism evidence="1 2">
    <name type="scientific">Helicobacter pylori GAM265BSii</name>
    <dbReference type="NCBI Taxonomy" id="1159049"/>
    <lineage>
        <taxon>Bacteria</taxon>
        <taxon>Pseudomonadati</taxon>
        <taxon>Campylobacterota</taxon>
        <taxon>Epsilonproteobacteria</taxon>
        <taxon>Campylobacterales</taxon>
        <taxon>Helicobacteraceae</taxon>
        <taxon>Helicobacter</taxon>
    </lineage>
</organism>
<gene>
    <name evidence="1" type="ORF">HMPREF1421_01352</name>
</gene>
<accession>M3Q723</accession>